<evidence type="ECO:0000313" key="2">
    <source>
        <dbReference type="Proteomes" id="UP000585474"/>
    </source>
</evidence>
<sequence length="186" mass="21518">MLKKLECSKQAYALDTLAWENITRFQPCNVGLGEARVHTQKTYPRRRHRRYDTQQIHTVRPFSDKGQGLWEVTARPPRGLSNAKEQRHGLSEVRRVTTKSVVLKSRPDLLMRGLSKVRQAAARLVRGPTRPNEDVEREGEAFGLLLQARFYIFWERVSVALLRKKRRFAFLGGSATPNARFLQLSY</sequence>
<gene>
    <name evidence="1" type="ORF">Acr_04g0000200</name>
</gene>
<dbReference type="AlphaFoldDB" id="A0A7J0EFZ8"/>
<proteinExistence type="predicted"/>
<comment type="caution">
    <text evidence="1">The sequence shown here is derived from an EMBL/GenBank/DDBJ whole genome shotgun (WGS) entry which is preliminary data.</text>
</comment>
<name>A0A7J0EFZ8_9ERIC</name>
<dbReference type="OrthoDB" id="1844048at2759"/>
<dbReference type="EMBL" id="BJWL01000004">
    <property type="protein sequence ID" value="GFY85282.1"/>
    <property type="molecule type" value="Genomic_DNA"/>
</dbReference>
<keyword evidence="2" id="KW-1185">Reference proteome</keyword>
<evidence type="ECO:0000313" key="1">
    <source>
        <dbReference type="EMBL" id="GFY85282.1"/>
    </source>
</evidence>
<organism evidence="1 2">
    <name type="scientific">Actinidia rufa</name>
    <dbReference type="NCBI Taxonomy" id="165716"/>
    <lineage>
        <taxon>Eukaryota</taxon>
        <taxon>Viridiplantae</taxon>
        <taxon>Streptophyta</taxon>
        <taxon>Embryophyta</taxon>
        <taxon>Tracheophyta</taxon>
        <taxon>Spermatophyta</taxon>
        <taxon>Magnoliopsida</taxon>
        <taxon>eudicotyledons</taxon>
        <taxon>Gunneridae</taxon>
        <taxon>Pentapetalae</taxon>
        <taxon>asterids</taxon>
        <taxon>Ericales</taxon>
        <taxon>Actinidiaceae</taxon>
        <taxon>Actinidia</taxon>
    </lineage>
</organism>
<dbReference type="Proteomes" id="UP000585474">
    <property type="component" value="Unassembled WGS sequence"/>
</dbReference>
<reference evidence="1 2" key="1">
    <citation type="submission" date="2019-07" db="EMBL/GenBank/DDBJ databases">
        <title>De Novo Assembly of kiwifruit Actinidia rufa.</title>
        <authorList>
            <person name="Sugita-Konishi S."/>
            <person name="Sato K."/>
            <person name="Mori E."/>
            <person name="Abe Y."/>
            <person name="Kisaki G."/>
            <person name="Hamano K."/>
            <person name="Suezawa K."/>
            <person name="Otani M."/>
            <person name="Fukuda T."/>
            <person name="Manabe T."/>
            <person name="Gomi K."/>
            <person name="Tabuchi M."/>
            <person name="Akimitsu K."/>
            <person name="Kataoka I."/>
        </authorList>
    </citation>
    <scope>NUCLEOTIDE SEQUENCE [LARGE SCALE GENOMIC DNA]</scope>
    <source>
        <strain evidence="2">cv. Fuchu</strain>
    </source>
</reference>
<accession>A0A7J0EFZ8</accession>
<protein>
    <submittedName>
        <fullName evidence="1">Uncharacterized protein</fullName>
    </submittedName>
</protein>